<keyword evidence="1" id="KW-0732">Signal</keyword>
<dbReference type="RefSeq" id="WP_018679791.1">
    <property type="nucleotide sequence ID" value="NZ_AYEV01000019.1"/>
</dbReference>
<dbReference type="PATRIC" id="fig|1120928.5.peg.2056"/>
<dbReference type="AlphaFoldDB" id="V2V2W5"/>
<dbReference type="EMBL" id="AYEV01000019">
    <property type="protein sequence ID" value="ESK55241.1"/>
    <property type="molecule type" value="Genomic_DNA"/>
</dbReference>
<feature type="signal peptide" evidence="1">
    <location>
        <begin position="1"/>
        <end position="20"/>
    </location>
</feature>
<dbReference type="InterPro" id="IPR011990">
    <property type="entry name" value="TPR-like_helical_dom_sf"/>
</dbReference>
<dbReference type="OrthoDB" id="6711314at2"/>
<evidence type="ECO:0000313" key="2">
    <source>
        <dbReference type="EMBL" id="ESK55241.1"/>
    </source>
</evidence>
<accession>V2V2W5</accession>
<gene>
    <name evidence="2" type="ORF">F990_02030</name>
</gene>
<evidence type="ECO:0000256" key="1">
    <source>
        <dbReference type="SAM" id="SignalP"/>
    </source>
</evidence>
<proteinExistence type="predicted"/>
<protein>
    <recommendedName>
        <fullName evidence="4">Tetratricopeptide repeat-like domain-containing protein</fullName>
    </recommendedName>
</protein>
<dbReference type="PROSITE" id="PS51257">
    <property type="entry name" value="PROKAR_LIPOPROTEIN"/>
    <property type="match status" value="1"/>
</dbReference>
<dbReference type="SUPFAM" id="SSF48452">
    <property type="entry name" value="TPR-like"/>
    <property type="match status" value="1"/>
</dbReference>
<dbReference type="eggNOG" id="COG3071">
    <property type="taxonomic scope" value="Bacteria"/>
</dbReference>
<evidence type="ECO:0000313" key="3">
    <source>
        <dbReference type="Proteomes" id="UP000017404"/>
    </source>
</evidence>
<dbReference type="STRING" id="202955.GCA_000759995_00376"/>
<evidence type="ECO:0008006" key="4">
    <source>
        <dbReference type="Google" id="ProtNLM"/>
    </source>
</evidence>
<keyword evidence="3" id="KW-1185">Reference proteome</keyword>
<organism evidence="2 3">
    <name type="scientific">Acinetobacter tjernbergiae DSM 14971 = CIP 107465</name>
    <dbReference type="NCBI Taxonomy" id="1120928"/>
    <lineage>
        <taxon>Bacteria</taxon>
        <taxon>Pseudomonadati</taxon>
        <taxon>Pseudomonadota</taxon>
        <taxon>Gammaproteobacteria</taxon>
        <taxon>Moraxellales</taxon>
        <taxon>Moraxellaceae</taxon>
        <taxon>Acinetobacter</taxon>
    </lineage>
</organism>
<sequence length="190" mass="21284">MIKKTTIVVGVLLLAGCTSAPPPKNKKVVIKLGEPPTMTNTQKKKTAPLASNVKITPYEQKEIKRQNVPVVVPEQKVQQKFNDGSQLPAFRTLMQKTQVAYKQQQLAEAERYALQAQRIAPQATETYLYLALIADQRKQYANAEALARRGLSYAQSNSMKKQLWFIVLRASEARNHPVKAQEAKKAIQAL</sequence>
<name>V2V2W5_9GAMM</name>
<reference evidence="2 3" key="1">
    <citation type="submission" date="2013-10" db="EMBL/GenBank/DDBJ databases">
        <title>The Genome Sequence of Acinetobacter tjernbergiae CIP107465.</title>
        <authorList>
            <consortium name="The Broad Institute Genomics Platform"/>
            <consortium name="The Broad Institute Genome Sequencing Center for Infectious Disease"/>
            <person name="Cerqueira G."/>
            <person name="Feldgarden M."/>
            <person name="Courvalin P."/>
            <person name="Grillot-Courvalin C."/>
            <person name="Clermont D."/>
            <person name="Rocha E."/>
            <person name="Yoon E.-J."/>
            <person name="Nemec A."/>
            <person name="Young S.K."/>
            <person name="Zeng Q."/>
            <person name="Gargeya S."/>
            <person name="Fitzgerald M."/>
            <person name="Abouelleil A."/>
            <person name="Alvarado L."/>
            <person name="Berlin A.M."/>
            <person name="Chapman S.B."/>
            <person name="Gainer-Dewar J."/>
            <person name="Goldberg J."/>
            <person name="Gnerre S."/>
            <person name="Griggs A."/>
            <person name="Gujja S."/>
            <person name="Hansen M."/>
            <person name="Howarth C."/>
            <person name="Imamovic A."/>
            <person name="Ireland A."/>
            <person name="Larimer J."/>
            <person name="McCowan C."/>
            <person name="Murphy C."/>
            <person name="Pearson M."/>
            <person name="Poon T.W."/>
            <person name="Priest M."/>
            <person name="Roberts A."/>
            <person name="Saif S."/>
            <person name="Shea T."/>
            <person name="Sykes S."/>
            <person name="Wortman J."/>
            <person name="Nusbaum C."/>
            <person name="Birren B."/>
        </authorList>
    </citation>
    <scope>NUCLEOTIDE SEQUENCE [LARGE SCALE GENOMIC DNA]</scope>
    <source>
        <strain evidence="2 3">CIP 107465</strain>
    </source>
</reference>
<dbReference type="Proteomes" id="UP000017404">
    <property type="component" value="Unassembled WGS sequence"/>
</dbReference>
<comment type="caution">
    <text evidence="2">The sequence shown here is derived from an EMBL/GenBank/DDBJ whole genome shotgun (WGS) entry which is preliminary data.</text>
</comment>
<feature type="chain" id="PRO_5004710193" description="Tetratricopeptide repeat-like domain-containing protein" evidence="1">
    <location>
        <begin position="21"/>
        <end position="190"/>
    </location>
</feature>
<dbReference type="Gene3D" id="1.25.40.10">
    <property type="entry name" value="Tetratricopeptide repeat domain"/>
    <property type="match status" value="1"/>
</dbReference>